<dbReference type="InParanoid" id="A0A0V0QRT7"/>
<evidence type="ECO:0000313" key="2">
    <source>
        <dbReference type="EMBL" id="KRX04987.1"/>
    </source>
</evidence>
<reference evidence="2 3" key="1">
    <citation type="journal article" date="2015" name="Sci. Rep.">
        <title>Genome of the facultative scuticociliatosis pathogen Pseudocohnilembus persalinus provides insight into its virulence through horizontal gene transfer.</title>
        <authorList>
            <person name="Xiong J."/>
            <person name="Wang G."/>
            <person name="Cheng J."/>
            <person name="Tian M."/>
            <person name="Pan X."/>
            <person name="Warren A."/>
            <person name="Jiang C."/>
            <person name="Yuan D."/>
            <person name="Miao W."/>
        </authorList>
    </citation>
    <scope>NUCLEOTIDE SEQUENCE [LARGE SCALE GENOMIC DNA]</scope>
    <source>
        <strain evidence="2">36N120E</strain>
    </source>
</reference>
<feature type="region of interest" description="Disordered" evidence="1">
    <location>
        <begin position="184"/>
        <end position="210"/>
    </location>
</feature>
<dbReference type="Proteomes" id="UP000054937">
    <property type="component" value="Unassembled WGS sequence"/>
</dbReference>
<feature type="compositionally biased region" description="Polar residues" evidence="1">
    <location>
        <begin position="201"/>
        <end position="210"/>
    </location>
</feature>
<evidence type="ECO:0000313" key="3">
    <source>
        <dbReference type="Proteomes" id="UP000054937"/>
    </source>
</evidence>
<name>A0A0V0QRT7_PSEPJ</name>
<sequence length="257" mass="30942">MKEEFFNNKKKLQNQDSKFVDESMVQIKCPQKQEFLNQSSDDPNIQSREFFIQQEKFSNKKLEQNNPTINLEFDKYNQNMYQISDNNKVKTGYACGSDYQQNIENYSYNVYQFQYFQNGTIFDQAEQDRDQKQIIYKKHDIRQQVNDGEKQIDNNPNYQEYTLSQVKMPTEKYYSSNKEIVQNDYEQQEQKNDKQQQQKQRSISMNDVSYDQQTNNCVNIDKSKQNGNFFPININTLQKIQSKNENNKNQFLFQNYI</sequence>
<gene>
    <name evidence="2" type="ORF">PPERSA_06621</name>
</gene>
<comment type="caution">
    <text evidence="2">The sequence shown here is derived from an EMBL/GenBank/DDBJ whole genome shotgun (WGS) entry which is preliminary data.</text>
</comment>
<keyword evidence="3" id="KW-1185">Reference proteome</keyword>
<evidence type="ECO:0000256" key="1">
    <source>
        <dbReference type="SAM" id="MobiDB-lite"/>
    </source>
</evidence>
<dbReference type="EMBL" id="LDAU01000110">
    <property type="protein sequence ID" value="KRX04987.1"/>
    <property type="molecule type" value="Genomic_DNA"/>
</dbReference>
<proteinExistence type="predicted"/>
<dbReference type="AlphaFoldDB" id="A0A0V0QRT7"/>
<accession>A0A0V0QRT7</accession>
<organism evidence="2 3">
    <name type="scientific">Pseudocohnilembus persalinus</name>
    <name type="common">Ciliate</name>
    <dbReference type="NCBI Taxonomy" id="266149"/>
    <lineage>
        <taxon>Eukaryota</taxon>
        <taxon>Sar</taxon>
        <taxon>Alveolata</taxon>
        <taxon>Ciliophora</taxon>
        <taxon>Intramacronucleata</taxon>
        <taxon>Oligohymenophorea</taxon>
        <taxon>Scuticociliatia</taxon>
        <taxon>Philasterida</taxon>
        <taxon>Pseudocohnilembidae</taxon>
        <taxon>Pseudocohnilembus</taxon>
    </lineage>
</organism>
<protein>
    <submittedName>
        <fullName evidence="2">Uncharacterized protein</fullName>
    </submittedName>
</protein>